<gene>
    <name evidence="1" type="ORF">AAFF_G00245520</name>
</gene>
<dbReference type="PANTHER" id="PTHR36688">
    <property type="entry name" value="ENDO/EXONUCLEASE/PHOSPHATASE DOMAIN-CONTAINING PROTEIN"/>
    <property type="match status" value="1"/>
</dbReference>
<dbReference type="AlphaFoldDB" id="A0AAD7RDB0"/>
<evidence type="ECO:0000313" key="1">
    <source>
        <dbReference type="EMBL" id="KAJ8378166.1"/>
    </source>
</evidence>
<keyword evidence="2" id="KW-1185">Reference proteome</keyword>
<protein>
    <submittedName>
        <fullName evidence="1">Uncharacterized protein</fullName>
    </submittedName>
</protein>
<comment type="caution">
    <text evidence="1">The sequence shown here is derived from an EMBL/GenBank/DDBJ whole genome shotgun (WGS) entry which is preliminary data.</text>
</comment>
<evidence type="ECO:0000313" key="2">
    <source>
        <dbReference type="Proteomes" id="UP001221898"/>
    </source>
</evidence>
<dbReference type="InterPro" id="IPR052560">
    <property type="entry name" value="RdDP_mobile_element"/>
</dbReference>
<name>A0AAD7RDB0_9TELE</name>
<dbReference type="Proteomes" id="UP001221898">
    <property type="component" value="Unassembled WGS sequence"/>
</dbReference>
<accession>A0AAD7RDB0</accession>
<proteinExistence type="predicted"/>
<reference evidence="1" key="1">
    <citation type="journal article" date="2023" name="Science">
        <title>Genome structures resolve the early diversification of teleost fishes.</title>
        <authorList>
            <person name="Parey E."/>
            <person name="Louis A."/>
            <person name="Montfort J."/>
            <person name="Bouchez O."/>
            <person name="Roques C."/>
            <person name="Iampietro C."/>
            <person name="Lluch J."/>
            <person name="Castinel A."/>
            <person name="Donnadieu C."/>
            <person name="Desvignes T."/>
            <person name="Floi Bucao C."/>
            <person name="Jouanno E."/>
            <person name="Wen M."/>
            <person name="Mejri S."/>
            <person name="Dirks R."/>
            <person name="Jansen H."/>
            <person name="Henkel C."/>
            <person name="Chen W.J."/>
            <person name="Zahm M."/>
            <person name="Cabau C."/>
            <person name="Klopp C."/>
            <person name="Thompson A.W."/>
            <person name="Robinson-Rechavi M."/>
            <person name="Braasch I."/>
            <person name="Lecointre G."/>
            <person name="Bobe J."/>
            <person name="Postlethwait J.H."/>
            <person name="Berthelot C."/>
            <person name="Roest Crollius H."/>
            <person name="Guiguen Y."/>
        </authorList>
    </citation>
    <scope>NUCLEOTIDE SEQUENCE</scope>
    <source>
        <strain evidence="1">NC1722</strain>
    </source>
</reference>
<sequence length="340" mass="38091">MTTQQHTFPEVESTLEQGLTGMSAYYLENHLRPNPGKTQICSFHLKNREAKRELDVTWAGIKLENHQHPVYLGVTLDRTLSYKAHIQKTRAKVSTRNSLLRQLTNSKWGAHPSTLRTSALALCFSTAEYACPAWSRSCHACKLDPILNETCRIVTGCIKTTPVQCLYALSGIAPPDIRRTVITKAERTKQAIDNRHLLHEHSAVRKRLGSRSSFLDTSEALETTPTDARTTEWQKQWNSLGSQAAQWKERGITPDECLATGHDQPWAVWKTLNRLRVGEGRCKASMKKWNITTSDACACGEPQTMEHLMNCTQAPQCTGDDLAEPTAAALACANHWKDEI</sequence>
<organism evidence="1 2">
    <name type="scientific">Aldrovandia affinis</name>
    <dbReference type="NCBI Taxonomy" id="143900"/>
    <lineage>
        <taxon>Eukaryota</taxon>
        <taxon>Metazoa</taxon>
        <taxon>Chordata</taxon>
        <taxon>Craniata</taxon>
        <taxon>Vertebrata</taxon>
        <taxon>Euteleostomi</taxon>
        <taxon>Actinopterygii</taxon>
        <taxon>Neopterygii</taxon>
        <taxon>Teleostei</taxon>
        <taxon>Notacanthiformes</taxon>
        <taxon>Halosauridae</taxon>
        <taxon>Aldrovandia</taxon>
    </lineage>
</organism>
<dbReference type="PANTHER" id="PTHR36688:SF1">
    <property type="entry name" value="ENDONUCLEASE_EXONUCLEASE_PHOSPHATASE DOMAIN-CONTAINING PROTEIN"/>
    <property type="match status" value="1"/>
</dbReference>
<dbReference type="EMBL" id="JAINUG010000329">
    <property type="protein sequence ID" value="KAJ8378166.1"/>
    <property type="molecule type" value="Genomic_DNA"/>
</dbReference>